<dbReference type="Pfam" id="PF16516">
    <property type="entry name" value="CC2-LZ"/>
    <property type="match status" value="1"/>
</dbReference>
<dbReference type="GO" id="GO:0005776">
    <property type="term" value="C:autophagosome"/>
    <property type="evidence" value="ECO:0007669"/>
    <property type="project" value="UniProtKB-SubCell"/>
</dbReference>
<dbReference type="GO" id="GO:0008270">
    <property type="term" value="F:zinc ion binding"/>
    <property type="evidence" value="ECO:0007669"/>
    <property type="project" value="UniProtKB-KW"/>
</dbReference>
<sequence>VHDLSAKLELAEKALVTKQQRIDEMKQTVAKQEEEMETVGLLKAQIEVYCSDFHAERAAREKIHEEKEKLAIQLEYMKKENSNLKDDLIRLGRYSKIKKKHIQISVVSSEPVYIPCRPSIVEMQRRHGAQGPKFACPKCAEILPDIDTLQIHVMDCII</sequence>
<dbReference type="Ensembl" id="ENSLACT00000000274.1">
    <property type="protein sequence ID" value="ENSLACP00000000272.1"/>
    <property type="gene ID" value="ENSLACG00000000244.1"/>
</dbReference>
<evidence type="ECO:0000256" key="12">
    <source>
        <dbReference type="PROSITE-ProRule" id="PRU01142"/>
    </source>
</evidence>
<dbReference type="HOGENOM" id="CLU_1673271_0_0_1"/>
<dbReference type="Bgee" id="ENSLACG00000000244">
    <property type="expression patterns" value="Expressed in muscle tissue and 6 other cell types or tissues"/>
</dbReference>
<dbReference type="InterPro" id="IPR032419">
    <property type="entry name" value="CC2-LZ_dom"/>
</dbReference>
<feature type="coiled-coil region" evidence="14">
    <location>
        <begin position="1"/>
        <end position="35"/>
    </location>
</feature>
<evidence type="ECO:0000259" key="15">
    <source>
        <dbReference type="PROSITE" id="PS51801"/>
    </source>
</evidence>
<dbReference type="PANTHER" id="PTHR31553:SF2">
    <property type="entry name" value="OPTINEURIN"/>
    <property type="match status" value="1"/>
</dbReference>
<feature type="coiled-coil region" evidence="14">
    <location>
        <begin position="60"/>
        <end position="87"/>
    </location>
</feature>
<name>H2ZSA1_LATCH</name>
<keyword evidence="8 13" id="KW-0862">Zinc</keyword>
<dbReference type="STRING" id="7897.ENSLACP00000000272"/>
<dbReference type="PROSITE" id="PS51801">
    <property type="entry name" value="ZF_CCHC_NOA"/>
    <property type="match status" value="1"/>
</dbReference>
<dbReference type="GO" id="GO:0048471">
    <property type="term" value="C:perinuclear region of cytoplasm"/>
    <property type="evidence" value="ECO:0007669"/>
    <property type="project" value="UniProtKB-SubCell"/>
</dbReference>
<evidence type="ECO:0000256" key="8">
    <source>
        <dbReference type="ARBA" id="ARBA00022833"/>
    </source>
</evidence>
<keyword evidence="9 13" id="KW-0333">Golgi apparatus</keyword>
<dbReference type="GO" id="GO:0005794">
    <property type="term" value="C:Golgi apparatus"/>
    <property type="evidence" value="ECO:0007669"/>
    <property type="project" value="UniProtKB-SubCell"/>
</dbReference>
<dbReference type="GO" id="GO:0070530">
    <property type="term" value="F:K63-linked polyubiquitin modification-dependent protein binding"/>
    <property type="evidence" value="ECO:0007669"/>
    <property type="project" value="InterPro"/>
</dbReference>
<dbReference type="PANTHER" id="PTHR31553">
    <property type="entry name" value="NF-KAPPA-B ESSENTIAL MODULATOR"/>
    <property type="match status" value="1"/>
</dbReference>
<dbReference type="InterPro" id="IPR051301">
    <property type="entry name" value="Optineurin/NFkB_EssMod"/>
</dbReference>
<dbReference type="GO" id="GO:0043122">
    <property type="term" value="P:regulation of canonical NF-kappaB signal transduction"/>
    <property type="evidence" value="ECO:0007669"/>
    <property type="project" value="TreeGrafter"/>
</dbReference>
<comment type="subcellular location">
    <subcellularLocation>
        <location evidence="13">Cytoplasm</location>
        <location evidence="13">Perinuclear region</location>
    </subcellularLocation>
    <subcellularLocation>
        <location evidence="13">Golgi apparatus</location>
    </subcellularLocation>
    <subcellularLocation>
        <location evidence="2 13">Golgi apparatus</location>
        <location evidence="2 13">trans-Golgi network</location>
    </subcellularLocation>
    <subcellularLocation>
        <location evidence="1 13">Cytoplasmic vesicle</location>
        <location evidence="1 13">Autophagosome</location>
    </subcellularLocation>
    <subcellularLocation>
        <location evidence="13">Cytoplasmic vesicle</location>
    </subcellularLocation>
    <subcellularLocation>
        <location evidence="13">Recycling endosome</location>
    </subcellularLocation>
</comment>
<keyword evidence="4 13" id="KW-0963">Cytoplasm</keyword>
<evidence type="ECO:0000256" key="10">
    <source>
        <dbReference type="ARBA" id="ARBA00023054"/>
    </source>
</evidence>
<dbReference type="FunFam" id="1.20.5.990:FF:000002">
    <property type="entry name" value="Optineurin"/>
    <property type="match status" value="1"/>
</dbReference>
<organism evidence="16 17">
    <name type="scientific">Latimeria chalumnae</name>
    <name type="common">Coelacanth</name>
    <dbReference type="NCBI Taxonomy" id="7897"/>
    <lineage>
        <taxon>Eukaryota</taxon>
        <taxon>Metazoa</taxon>
        <taxon>Chordata</taxon>
        <taxon>Craniata</taxon>
        <taxon>Vertebrata</taxon>
        <taxon>Euteleostomi</taxon>
        <taxon>Coelacanthiformes</taxon>
        <taxon>Coelacanthidae</taxon>
        <taxon>Latimeria</taxon>
    </lineage>
</organism>
<keyword evidence="5 13" id="KW-0479">Metal-binding</keyword>
<evidence type="ECO:0000256" key="5">
    <source>
        <dbReference type="ARBA" id="ARBA00022723"/>
    </source>
</evidence>
<dbReference type="GO" id="GO:0090161">
    <property type="term" value="P:Golgi ribbon formation"/>
    <property type="evidence" value="ECO:0007669"/>
    <property type="project" value="TreeGrafter"/>
</dbReference>
<dbReference type="GO" id="GO:0005634">
    <property type="term" value="C:nucleus"/>
    <property type="evidence" value="ECO:0007669"/>
    <property type="project" value="TreeGrafter"/>
</dbReference>
<evidence type="ECO:0000256" key="6">
    <source>
        <dbReference type="ARBA" id="ARBA00022753"/>
    </source>
</evidence>
<proteinExistence type="predicted"/>
<evidence type="ECO:0000256" key="7">
    <source>
        <dbReference type="ARBA" id="ARBA00022771"/>
    </source>
</evidence>
<dbReference type="GeneTree" id="ENSGT00530000063808"/>
<evidence type="ECO:0000256" key="11">
    <source>
        <dbReference type="ARBA" id="ARBA00023329"/>
    </source>
</evidence>
<evidence type="ECO:0000313" key="17">
    <source>
        <dbReference type="Proteomes" id="UP000008672"/>
    </source>
</evidence>
<feature type="domain" description="CCHC NOA-type" evidence="15">
    <location>
        <begin position="128"/>
        <end position="158"/>
    </location>
</feature>
<evidence type="ECO:0000256" key="3">
    <source>
        <dbReference type="ARBA" id="ARBA00018548"/>
    </source>
</evidence>
<dbReference type="AlphaFoldDB" id="H2ZSA1"/>
<evidence type="ECO:0000256" key="4">
    <source>
        <dbReference type="ARBA" id="ARBA00022490"/>
    </source>
</evidence>
<comment type="function">
    <text evidence="13">May act by regulating membrane trafficking and cellular morphogenesis.</text>
</comment>
<dbReference type="InterPro" id="IPR034735">
    <property type="entry name" value="NEMO_ZF"/>
</dbReference>
<protein>
    <recommendedName>
        <fullName evidence="3 13">Optineurin</fullName>
    </recommendedName>
</protein>
<dbReference type="EMBL" id="AFYH01252163">
    <property type="status" value="NOT_ANNOTATED_CDS"/>
    <property type="molecule type" value="Genomic_DNA"/>
</dbReference>
<reference evidence="16" key="2">
    <citation type="submission" date="2025-08" db="UniProtKB">
        <authorList>
            <consortium name="Ensembl"/>
        </authorList>
    </citation>
    <scope>IDENTIFICATION</scope>
</reference>
<evidence type="ECO:0000256" key="9">
    <source>
        <dbReference type="ARBA" id="ARBA00023034"/>
    </source>
</evidence>
<evidence type="ECO:0000313" key="16">
    <source>
        <dbReference type="Ensembl" id="ENSLACP00000000272.1"/>
    </source>
</evidence>
<keyword evidence="11 13" id="KW-0968">Cytoplasmic vesicle</keyword>
<keyword evidence="7 12" id="KW-0863">Zinc-finger</keyword>
<keyword evidence="6 13" id="KW-0967">Endosome</keyword>
<accession>H2ZSA1</accession>
<reference evidence="16" key="3">
    <citation type="submission" date="2025-09" db="UniProtKB">
        <authorList>
            <consortium name="Ensembl"/>
        </authorList>
    </citation>
    <scope>IDENTIFICATION</scope>
</reference>
<dbReference type="Gene3D" id="1.20.5.990">
    <property type="entry name" value="Nemo cc2-lz domain - 1d5 darpin complex"/>
    <property type="match status" value="1"/>
</dbReference>
<dbReference type="GO" id="GO:0055037">
    <property type="term" value="C:recycling endosome"/>
    <property type="evidence" value="ECO:0007669"/>
    <property type="project" value="UniProtKB-SubCell"/>
</dbReference>
<dbReference type="Proteomes" id="UP000008672">
    <property type="component" value="Unassembled WGS sequence"/>
</dbReference>
<dbReference type="Pfam" id="PF18414">
    <property type="entry name" value="zf_C2H2_10"/>
    <property type="match status" value="1"/>
</dbReference>
<evidence type="ECO:0000256" key="14">
    <source>
        <dbReference type="SAM" id="Coils"/>
    </source>
</evidence>
<evidence type="ECO:0000256" key="2">
    <source>
        <dbReference type="ARBA" id="ARBA00004601"/>
    </source>
</evidence>
<dbReference type="OMA" id="HIQISVV"/>
<evidence type="ECO:0000256" key="13">
    <source>
        <dbReference type="RuleBase" id="RU367122"/>
    </source>
</evidence>
<keyword evidence="10 14" id="KW-0175">Coiled coil</keyword>
<dbReference type="GO" id="GO:0034067">
    <property type="term" value="P:protein localization to Golgi apparatus"/>
    <property type="evidence" value="ECO:0007669"/>
    <property type="project" value="TreeGrafter"/>
</dbReference>
<evidence type="ECO:0000256" key="1">
    <source>
        <dbReference type="ARBA" id="ARBA00004419"/>
    </source>
</evidence>
<dbReference type="eggNOG" id="ENOG502QTG2">
    <property type="taxonomic scope" value="Eukaryota"/>
</dbReference>
<dbReference type="InParanoid" id="H2ZSA1"/>
<keyword evidence="17" id="KW-1185">Reference proteome</keyword>
<reference evidence="17" key="1">
    <citation type="submission" date="2011-08" db="EMBL/GenBank/DDBJ databases">
        <title>The draft genome of Latimeria chalumnae.</title>
        <authorList>
            <person name="Di Palma F."/>
            <person name="Alfoldi J."/>
            <person name="Johnson J."/>
            <person name="Berlin A."/>
            <person name="Gnerre S."/>
            <person name="Jaffe D."/>
            <person name="MacCallum I."/>
            <person name="Young S."/>
            <person name="Walker B.J."/>
            <person name="Lander E."/>
            <person name="Lindblad-Toh K."/>
        </authorList>
    </citation>
    <scope>NUCLEOTIDE SEQUENCE [LARGE SCALE GENOMIC DNA]</scope>
    <source>
        <strain evidence="17">Wild caught</strain>
    </source>
</reference>
<dbReference type="CDD" id="cd09803">
    <property type="entry name" value="UBAN"/>
    <property type="match status" value="1"/>
</dbReference>